<keyword evidence="5" id="KW-0808">Transferase</keyword>
<dbReference type="Gene3D" id="6.10.340.10">
    <property type="match status" value="1"/>
</dbReference>
<dbReference type="Gene3D" id="3.30.565.10">
    <property type="entry name" value="Histidine kinase-like ATPase, C-terminal domain"/>
    <property type="match status" value="1"/>
</dbReference>
<keyword evidence="6 11" id="KW-0418">Kinase</keyword>
<dbReference type="RefSeq" id="WP_078767105.1">
    <property type="nucleotide sequence ID" value="NZ_FUXZ01000017.1"/>
</dbReference>
<dbReference type="Pfam" id="PF06580">
    <property type="entry name" value="His_kinase"/>
    <property type="match status" value="1"/>
</dbReference>
<gene>
    <name evidence="11" type="ORF">SAMN02745111_02279</name>
</gene>
<dbReference type="OrthoDB" id="9809348at2"/>
<accession>A0A1T4W493</accession>
<feature type="transmembrane region" description="Helical" evidence="9">
    <location>
        <begin position="20"/>
        <end position="38"/>
    </location>
</feature>
<dbReference type="InterPro" id="IPR036890">
    <property type="entry name" value="HATPase_C_sf"/>
</dbReference>
<dbReference type="InterPro" id="IPR003594">
    <property type="entry name" value="HATPase_dom"/>
</dbReference>
<reference evidence="11 12" key="1">
    <citation type="submission" date="2017-02" db="EMBL/GenBank/DDBJ databases">
        <authorList>
            <person name="Peterson S.W."/>
        </authorList>
    </citation>
    <scope>NUCLEOTIDE SEQUENCE [LARGE SCALE GENOMIC DNA]</scope>
    <source>
        <strain evidence="11 12">ATCC 35992</strain>
    </source>
</reference>
<dbReference type="Pfam" id="PF02518">
    <property type="entry name" value="HATPase_c"/>
    <property type="match status" value="1"/>
</dbReference>
<evidence type="ECO:0000256" key="2">
    <source>
        <dbReference type="ARBA" id="ARBA00004370"/>
    </source>
</evidence>
<keyword evidence="4" id="KW-0597">Phosphoprotein</keyword>
<evidence type="ECO:0000256" key="3">
    <source>
        <dbReference type="ARBA" id="ARBA00012438"/>
    </source>
</evidence>
<dbReference type="Pfam" id="PF00672">
    <property type="entry name" value="HAMP"/>
    <property type="match status" value="1"/>
</dbReference>
<dbReference type="PROSITE" id="PS50885">
    <property type="entry name" value="HAMP"/>
    <property type="match status" value="1"/>
</dbReference>
<proteinExistence type="predicted"/>
<dbReference type="CDD" id="cd06225">
    <property type="entry name" value="HAMP"/>
    <property type="match status" value="1"/>
</dbReference>
<evidence type="ECO:0000256" key="1">
    <source>
        <dbReference type="ARBA" id="ARBA00000085"/>
    </source>
</evidence>
<evidence type="ECO:0000256" key="5">
    <source>
        <dbReference type="ARBA" id="ARBA00022679"/>
    </source>
</evidence>
<keyword evidence="12" id="KW-1185">Reference proteome</keyword>
<evidence type="ECO:0000259" key="10">
    <source>
        <dbReference type="PROSITE" id="PS50885"/>
    </source>
</evidence>
<dbReference type="PANTHER" id="PTHR34220">
    <property type="entry name" value="SENSOR HISTIDINE KINASE YPDA"/>
    <property type="match status" value="1"/>
</dbReference>
<comment type="subcellular location">
    <subcellularLocation>
        <location evidence="2">Membrane</location>
    </subcellularLocation>
</comment>
<evidence type="ECO:0000256" key="7">
    <source>
        <dbReference type="ARBA" id="ARBA00023012"/>
    </source>
</evidence>
<keyword evidence="7" id="KW-0902">Two-component regulatory system</keyword>
<comment type="catalytic activity">
    <reaction evidence="1">
        <text>ATP + protein L-histidine = ADP + protein N-phospho-L-histidine.</text>
        <dbReference type="EC" id="2.7.13.3"/>
    </reaction>
</comment>
<dbReference type="InterPro" id="IPR050640">
    <property type="entry name" value="Bact_2-comp_sensor_kinase"/>
</dbReference>
<dbReference type="InterPro" id="IPR004358">
    <property type="entry name" value="Sig_transdc_His_kin-like_C"/>
</dbReference>
<evidence type="ECO:0000256" key="9">
    <source>
        <dbReference type="SAM" id="Phobius"/>
    </source>
</evidence>
<dbReference type="GO" id="GO:0000155">
    <property type="term" value="F:phosphorelay sensor kinase activity"/>
    <property type="evidence" value="ECO:0007669"/>
    <property type="project" value="InterPro"/>
</dbReference>
<dbReference type="EC" id="2.7.13.3" evidence="3"/>
<evidence type="ECO:0000313" key="11">
    <source>
        <dbReference type="EMBL" id="SKA72027.1"/>
    </source>
</evidence>
<dbReference type="SUPFAM" id="SSF158472">
    <property type="entry name" value="HAMP domain-like"/>
    <property type="match status" value="1"/>
</dbReference>
<feature type="coiled-coil region" evidence="8">
    <location>
        <begin position="57"/>
        <end position="103"/>
    </location>
</feature>
<dbReference type="SUPFAM" id="SSF55874">
    <property type="entry name" value="ATPase domain of HSP90 chaperone/DNA topoisomerase II/histidine kinase"/>
    <property type="match status" value="1"/>
</dbReference>
<keyword evidence="9" id="KW-0472">Membrane</keyword>
<dbReference type="AlphaFoldDB" id="A0A1T4W493"/>
<sequence>MKKNLSSKFKDASIRVKFTFMVIGTLVVMFLVSIYMYYNINRLSKQIDDIYAGNVKLNNLEDALNNVQLSLTEYLNTRRIDKKREHEESVIDYQNLVDQLNEDITDSKFFLMERNIKELSDYYLPITEKTRQLKDESVRQKSKVESYRRVYDEADKTYRYIRAHITSLNGQLFRDNEVTYEALSSAIRFLEISSVLIFMILAIFDVFVVLLITRNITRPLHELARAADKVSEGKLDETGVVNVYARDEVGVVTEAFNQMVSSIPMYLDRLKDSMEKERELVEKELMMEANLKEAHLKVLQAQINPHFLFNTLNAGAQLAMLEKSDRTYEYIQNVADFYRYNISASDEVKLADELRIVDTYIFILNVRFSGEINYCKEIENEEYLNVKLPCMVLQPIVENCINHGVRDIEREKYIYLSIYEEDGYVCINIGDNGVGIEQSVIDNLLSGKGENIEDEANAVIKETDSAYEKVKKEDKKGNGLGLRNVIERLDLYFNGKSKFEIYSNGKDQGTEFVIRIPCEDKVDE</sequence>
<dbReference type="PANTHER" id="PTHR34220:SF7">
    <property type="entry name" value="SENSOR HISTIDINE KINASE YPDA"/>
    <property type="match status" value="1"/>
</dbReference>
<feature type="domain" description="HAMP" evidence="10">
    <location>
        <begin position="214"/>
        <end position="268"/>
    </location>
</feature>
<dbReference type="SMART" id="SM00304">
    <property type="entry name" value="HAMP"/>
    <property type="match status" value="1"/>
</dbReference>
<dbReference type="PRINTS" id="PR00344">
    <property type="entry name" value="BCTRLSENSOR"/>
</dbReference>
<dbReference type="GO" id="GO:0016020">
    <property type="term" value="C:membrane"/>
    <property type="evidence" value="ECO:0007669"/>
    <property type="project" value="UniProtKB-SubCell"/>
</dbReference>
<keyword evidence="8" id="KW-0175">Coiled coil</keyword>
<dbReference type="InterPro" id="IPR003660">
    <property type="entry name" value="HAMP_dom"/>
</dbReference>
<dbReference type="InterPro" id="IPR010559">
    <property type="entry name" value="Sig_transdc_His_kin_internal"/>
</dbReference>
<feature type="transmembrane region" description="Helical" evidence="9">
    <location>
        <begin position="192"/>
        <end position="212"/>
    </location>
</feature>
<keyword evidence="9" id="KW-0812">Transmembrane</keyword>
<dbReference type="STRING" id="39495.SAMN02745111_02279"/>
<dbReference type="Proteomes" id="UP000190814">
    <property type="component" value="Unassembled WGS sequence"/>
</dbReference>
<name>A0A1T4W493_9FIRM</name>
<dbReference type="EMBL" id="FUXZ01000017">
    <property type="protein sequence ID" value="SKA72027.1"/>
    <property type="molecule type" value="Genomic_DNA"/>
</dbReference>
<evidence type="ECO:0000256" key="4">
    <source>
        <dbReference type="ARBA" id="ARBA00022553"/>
    </source>
</evidence>
<protein>
    <recommendedName>
        <fullName evidence="3">histidine kinase</fullName>
        <ecNumber evidence="3">2.7.13.3</ecNumber>
    </recommendedName>
</protein>
<evidence type="ECO:0000313" key="12">
    <source>
        <dbReference type="Proteomes" id="UP000190814"/>
    </source>
</evidence>
<organism evidence="11 12">
    <name type="scientific">Eubacterium uniforme</name>
    <dbReference type="NCBI Taxonomy" id="39495"/>
    <lineage>
        <taxon>Bacteria</taxon>
        <taxon>Bacillati</taxon>
        <taxon>Bacillota</taxon>
        <taxon>Clostridia</taxon>
        <taxon>Eubacteriales</taxon>
        <taxon>Eubacteriaceae</taxon>
        <taxon>Eubacterium</taxon>
    </lineage>
</organism>
<evidence type="ECO:0000256" key="6">
    <source>
        <dbReference type="ARBA" id="ARBA00022777"/>
    </source>
</evidence>
<keyword evidence="9" id="KW-1133">Transmembrane helix</keyword>
<evidence type="ECO:0000256" key="8">
    <source>
        <dbReference type="SAM" id="Coils"/>
    </source>
</evidence>